<dbReference type="RefSeq" id="WP_156192803.1">
    <property type="nucleotide sequence ID" value="NZ_CP046452.1"/>
</dbReference>
<dbReference type="Proteomes" id="UP000427071">
    <property type="component" value="Chromosome"/>
</dbReference>
<evidence type="ECO:0000313" key="3">
    <source>
        <dbReference type="EMBL" id="QGU02479.1"/>
    </source>
</evidence>
<keyword evidence="4" id="KW-1185">Reference proteome</keyword>
<gene>
    <name evidence="3" type="ORF">CKALI_08095</name>
</gene>
<dbReference type="EMBL" id="CP046452">
    <property type="protein sequence ID" value="QGU02479.1"/>
    <property type="molecule type" value="Genomic_DNA"/>
</dbReference>
<reference evidence="4" key="1">
    <citation type="submission" date="2019-11" db="EMBL/GenBank/DDBJ databases">
        <title>Complete genome sequence of Corynebacterium kalinowskii 1959, a novel Corynebacterium species isolated from soil of a small paddock in Vilsendorf, Germany.</title>
        <authorList>
            <person name="Schaffert L."/>
            <person name="Ruwe M."/>
            <person name="Milse J."/>
            <person name="Hanuschka K."/>
            <person name="Ortseifen V."/>
            <person name="Droste J."/>
            <person name="Brandt D."/>
            <person name="Schlueter L."/>
            <person name="Kutter Y."/>
            <person name="Vinke S."/>
            <person name="Viehoefer P."/>
            <person name="Jacob L."/>
            <person name="Luebke N.-C."/>
            <person name="Schulte-Berndt E."/>
            <person name="Hain C."/>
            <person name="Linder M."/>
            <person name="Schmidt P."/>
            <person name="Wollenschlaeger L."/>
            <person name="Luttermann T."/>
            <person name="Thieme E."/>
            <person name="Hassa J."/>
            <person name="Haak M."/>
            <person name="Wittchen M."/>
            <person name="Mentz A."/>
            <person name="Persicke M."/>
            <person name="Busche T."/>
            <person name="Ruckert C."/>
        </authorList>
    </citation>
    <scope>NUCLEOTIDE SEQUENCE [LARGE SCALE GENOMIC DNA]</scope>
    <source>
        <strain evidence="4">1959</strain>
    </source>
</reference>
<protein>
    <submittedName>
        <fullName evidence="3">Uncharacterized protein</fullName>
    </submittedName>
</protein>
<evidence type="ECO:0000313" key="4">
    <source>
        <dbReference type="Proteomes" id="UP000427071"/>
    </source>
</evidence>
<keyword evidence="2" id="KW-0812">Transmembrane</keyword>
<evidence type="ECO:0000256" key="2">
    <source>
        <dbReference type="SAM" id="Phobius"/>
    </source>
</evidence>
<dbReference type="AlphaFoldDB" id="A0A6B8VHJ5"/>
<evidence type="ECO:0000256" key="1">
    <source>
        <dbReference type="SAM" id="MobiDB-lite"/>
    </source>
</evidence>
<keyword evidence="2" id="KW-1133">Transmembrane helix</keyword>
<feature type="region of interest" description="Disordered" evidence="1">
    <location>
        <begin position="55"/>
        <end position="78"/>
    </location>
</feature>
<dbReference type="KEGG" id="ckw:CKALI_08095"/>
<organism evidence="3 4">
    <name type="scientific">Corynebacterium kalinowskii</name>
    <dbReference type="NCBI Taxonomy" id="2675216"/>
    <lineage>
        <taxon>Bacteria</taxon>
        <taxon>Bacillati</taxon>
        <taxon>Actinomycetota</taxon>
        <taxon>Actinomycetes</taxon>
        <taxon>Mycobacteriales</taxon>
        <taxon>Corynebacteriaceae</taxon>
        <taxon>Corynebacterium</taxon>
    </lineage>
</organism>
<feature type="transmembrane region" description="Helical" evidence="2">
    <location>
        <begin position="6"/>
        <end position="30"/>
    </location>
</feature>
<name>A0A6B8VHJ5_9CORY</name>
<proteinExistence type="predicted"/>
<keyword evidence="2" id="KW-0472">Membrane</keyword>
<accession>A0A6B8VHJ5</accession>
<sequence>MAESSTWVHALKIAAAAASIVSIVLLAFAWPSLTAEPKHIPIAFVGEQKQIDTATAKLPSELSQRPGSRYTRRSARQD</sequence>